<reference evidence="2" key="1">
    <citation type="submission" date="2021-05" db="EMBL/GenBank/DDBJ databases">
        <authorList>
            <person name="Pietrasiak N."/>
            <person name="Ward R."/>
            <person name="Stajich J.E."/>
            <person name="Kurbessoian T."/>
        </authorList>
    </citation>
    <scope>NUCLEOTIDE SEQUENCE</scope>
    <source>
        <strain evidence="2">JT2-VF2</strain>
    </source>
</reference>
<dbReference type="Proteomes" id="UP000715781">
    <property type="component" value="Unassembled WGS sequence"/>
</dbReference>
<comment type="caution">
    <text evidence="2">The sequence shown here is derived from an EMBL/GenBank/DDBJ whole genome shotgun (WGS) entry which is preliminary data.</text>
</comment>
<gene>
    <name evidence="2" type="ORF">KME32_35685</name>
</gene>
<evidence type="ECO:0000313" key="2">
    <source>
        <dbReference type="EMBL" id="MBW4566310.1"/>
    </source>
</evidence>
<organism evidence="2 3">
    <name type="scientific">Mojavia pulchra JT2-VF2</name>
    <dbReference type="NCBI Taxonomy" id="287848"/>
    <lineage>
        <taxon>Bacteria</taxon>
        <taxon>Bacillati</taxon>
        <taxon>Cyanobacteriota</taxon>
        <taxon>Cyanophyceae</taxon>
        <taxon>Nostocales</taxon>
        <taxon>Nostocaceae</taxon>
    </lineage>
</organism>
<dbReference type="EMBL" id="JAHHHN010000074">
    <property type="protein sequence ID" value="MBW4566310.1"/>
    <property type="molecule type" value="Genomic_DNA"/>
</dbReference>
<protein>
    <submittedName>
        <fullName evidence="2">Uncharacterized protein</fullName>
    </submittedName>
</protein>
<reference evidence="2" key="2">
    <citation type="journal article" date="2022" name="Microbiol. Resour. Announc.">
        <title>Metagenome Sequencing to Explore Phylogenomics of Terrestrial Cyanobacteria.</title>
        <authorList>
            <person name="Ward R.D."/>
            <person name="Stajich J.E."/>
            <person name="Johansen J.R."/>
            <person name="Huntemann M."/>
            <person name="Clum A."/>
            <person name="Foster B."/>
            <person name="Foster B."/>
            <person name="Roux S."/>
            <person name="Palaniappan K."/>
            <person name="Varghese N."/>
            <person name="Mukherjee S."/>
            <person name="Reddy T.B.K."/>
            <person name="Daum C."/>
            <person name="Copeland A."/>
            <person name="Chen I.A."/>
            <person name="Ivanova N.N."/>
            <person name="Kyrpides N.C."/>
            <person name="Shapiro N."/>
            <person name="Eloe-Fadrosh E.A."/>
            <person name="Pietrasiak N."/>
        </authorList>
    </citation>
    <scope>NUCLEOTIDE SEQUENCE</scope>
    <source>
        <strain evidence="2">JT2-VF2</strain>
    </source>
</reference>
<proteinExistence type="predicted"/>
<dbReference type="AlphaFoldDB" id="A0A951Q8Z2"/>
<keyword evidence="1" id="KW-0175">Coiled coil</keyword>
<name>A0A951Q8Z2_9NOST</name>
<evidence type="ECO:0000256" key="1">
    <source>
        <dbReference type="SAM" id="Coils"/>
    </source>
</evidence>
<evidence type="ECO:0000313" key="3">
    <source>
        <dbReference type="Proteomes" id="UP000715781"/>
    </source>
</evidence>
<sequence>MTDTPEYFPNRIDRIEQIILGLAERQTRTQEQLDNLTIRQANTQTQLDELSQEMRELTSNVDRVLGRSAILDDVLLELRDSHEQHQRNFEEHQRTTNAALQSLESILLQLIRNNS</sequence>
<feature type="coiled-coil region" evidence="1">
    <location>
        <begin position="33"/>
        <end position="95"/>
    </location>
</feature>
<accession>A0A951Q8Z2</accession>